<evidence type="ECO:0000256" key="9">
    <source>
        <dbReference type="ARBA" id="ARBA00023157"/>
    </source>
</evidence>
<dbReference type="InterPro" id="IPR037020">
    <property type="entry name" value="Hemocyanin_C_sf"/>
</dbReference>
<dbReference type="InterPro" id="IPR000896">
    <property type="entry name" value="Hemocyanin/hexamerin_mid_dom"/>
</dbReference>
<dbReference type="PROSITE" id="PS00498">
    <property type="entry name" value="TYROSINASE_2"/>
    <property type="match status" value="1"/>
</dbReference>
<comment type="subcellular location">
    <subcellularLocation>
        <location evidence="2">Secreted</location>
    </subcellularLocation>
</comment>
<evidence type="ECO:0000256" key="3">
    <source>
        <dbReference type="ARBA" id="ARBA00009928"/>
    </source>
</evidence>
<evidence type="ECO:0000256" key="6">
    <source>
        <dbReference type="ARBA" id="ARBA00023002"/>
    </source>
</evidence>
<keyword evidence="5" id="KW-0479">Metal-binding</keyword>
<dbReference type="PANTHER" id="PTHR11511:SF24">
    <property type="entry name" value="GH04080P"/>
    <property type="match status" value="1"/>
</dbReference>
<evidence type="ECO:0000259" key="10">
    <source>
        <dbReference type="PROSITE" id="PS00498"/>
    </source>
</evidence>
<dbReference type="EMBL" id="JBEHCU010014173">
    <property type="protein sequence ID" value="KAL1373614.1"/>
    <property type="molecule type" value="Genomic_DNA"/>
</dbReference>
<dbReference type="GO" id="GO:0005576">
    <property type="term" value="C:extracellular region"/>
    <property type="evidence" value="ECO:0007669"/>
    <property type="project" value="UniProtKB-SubCell"/>
</dbReference>
<keyword evidence="9" id="KW-1015">Disulfide bond</keyword>
<evidence type="ECO:0000256" key="7">
    <source>
        <dbReference type="ARBA" id="ARBA00023008"/>
    </source>
</evidence>
<gene>
    <name evidence="11" type="ORF">pipiens_005123</name>
</gene>
<evidence type="ECO:0000313" key="11">
    <source>
        <dbReference type="EMBL" id="KAL1373614.1"/>
    </source>
</evidence>
<dbReference type="Proteomes" id="UP001562425">
    <property type="component" value="Unassembled WGS sequence"/>
</dbReference>
<organism evidence="11 12">
    <name type="scientific">Culex pipiens pipiens</name>
    <name type="common">Northern house mosquito</name>
    <dbReference type="NCBI Taxonomy" id="38569"/>
    <lineage>
        <taxon>Eukaryota</taxon>
        <taxon>Metazoa</taxon>
        <taxon>Ecdysozoa</taxon>
        <taxon>Arthropoda</taxon>
        <taxon>Hexapoda</taxon>
        <taxon>Insecta</taxon>
        <taxon>Pterygota</taxon>
        <taxon>Neoptera</taxon>
        <taxon>Endopterygota</taxon>
        <taxon>Diptera</taxon>
        <taxon>Nematocera</taxon>
        <taxon>Culicoidea</taxon>
        <taxon>Culicidae</taxon>
        <taxon>Culicinae</taxon>
        <taxon>Culicini</taxon>
        <taxon>Culex</taxon>
        <taxon>Culex</taxon>
    </lineage>
</organism>
<protein>
    <recommendedName>
        <fullName evidence="10">Tyrosinase copper-binding domain-containing protein</fullName>
    </recommendedName>
</protein>
<dbReference type="PROSITE" id="PS00209">
    <property type="entry name" value="HEMOCYANIN_1"/>
    <property type="match status" value="1"/>
</dbReference>
<dbReference type="Pfam" id="PF00372">
    <property type="entry name" value="Hemocyanin_M"/>
    <property type="match status" value="1"/>
</dbReference>
<dbReference type="InterPro" id="IPR036697">
    <property type="entry name" value="Hemocyanin_N_sf"/>
</dbReference>
<reference evidence="11 12" key="1">
    <citation type="submission" date="2024-05" db="EMBL/GenBank/DDBJ databases">
        <title>Culex pipiens pipiens assembly and annotation.</title>
        <authorList>
            <person name="Alout H."/>
            <person name="Durand T."/>
        </authorList>
    </citation>
    <scope>NUCLEOTIDE SEQUENCE [LARGE SCALE GENOMIC DNA]</scope>
    <source>
        <strain evidence="11">HA-2024</strain>
        <tissue evidence="11">Whole body</tissue>
    </source>
</reference>
<dbReference type="Gene3D" id="1.20.1370.10">
    <property type="entry name" value="Hemocyanin, N-terminal domain"/>
    <property type="match status" value="1"/>
</dbReference>
<dbReference type="InterPro" id="IPR008922">
    <property type="entry name" value="Di-copper_centre_dom_sf"/>
</dbReference>
<dbReference type="PANTHER" id="PTHR11511">
    <property type="entry name" value="LARVAL STORAGE PROTEIN/PHENOLOXIDASE"/>
    <property type="match status" value="1"/>
</dbReference>
<comment type="similarity">
    <text evidence="3">Belongs to the tyrosinase family.</text>
</comment>
<proteinExistence type="inferred from homology"/>
<evidence type="ECO:0000256" key="5">
    <source>
        <dbReference type="ARBA" id="ARBA00022723"/>
    </source>
</evidence>
<keyword evidence="7" id="KW-0186">Copper</keyword>
<evidence type="ECO:0000256" key="2">
    <source>
        <dbReference type="ARBA" id="ARBA00004613"/>
    </source>
</evidence>
<keyword evidence="6" id="KW-0560">Oxidoreductase</keyword>
<dbReference type="InterPro" id="IPR014756">
    <property type="entry name" value="Ig_E-set"/>
</dbReference>
<dbReference type="Pfam" id="PF03722">
    <property type="entry name" value="Hemocyanin_N"/>
    <property type="match status" value="1"/>
</dbReference>
<evidence type="ECO:0000256" key="4">
    <source>
        <dbReference type="ARBA" id="ARBA00022525"/>
    </source>
</evidence>
<dbReference type="InterPro" id="IPR002227">
    <property type="entry name" value="Tyrosinase_Cu-bd"/>
</dbReference>
<dbReference type="PROSITE" id="PS00210">
    <property type="entry name" value="HEMOCYANIN_2"/>
    <property type="match status" value="1"/>
</dbReference>
<dbReference type="SUPFAM" id="SSF48050">
    <property type="entry name" value="Hemocyanin, N-terminal domain"/>
    <property type="match status" value="1"/>
</dbReference>
<evidence type="ECO:0000313" key="12">
    <source>
        <dbReference type="Proteomes" id="UP001562425"/>
    </source>
</evidence>
<accession>A0ABD1CC34</accession>
<dbReference type="Gene3D" id="1.10.1280.10">
    <property type="entry name" value="Di-copper center containing domain from catechol oxidase"/>
    <property type="match status" value="1"/>
</dbReference>
<evidence type="ECO:0000256" key="8">
    <source>
        <dbReference type="ARBA" id="ARBA00023033"/>
    </source>
</evidence>
<dbReference type="GO" id="GO:0004097">
    <property type="term" value="F:catechol oxidase activity"/>
    <property type="evidence" value="ECO:0007669"/>
    <property type="project" value="UniProtKB-ARBA"/>
</dbReference>
<comment type="cofactor">
    <cofactor evidence="1">
        <name>Cu(2+)</name>
        <dbReference type="ChEBI" id="CHEBI:29036"/>
    </cofactor>
</comment>
<dbReference type="Gene3D" id="2.60.40.1520">
    <property type="entry name" value="Hemocyanin, C-terminal domain"/>
    <property type="match status" value="1"/>
</dbReference>
<keyword evidence="8" id="KW-0503">Monooxygenase</keyword>
<dbReference type="InterPro" id="IPR005204">
    <property type="entry name" value="Hemocyanin_N"/>
</dbReference>
<feature type="domain" description="Tyrosinase copper-binding" evidence="10">
    <location>
        <begin position="397"/>
        <end position="408"/>
    </location>
</feature>
<name>A0ABD1CC34_CULPP</name>
<dbReference type="PRINTS" id="PR00187">
    <property type="entry name" value="HAEMOCYANIN"/>
</dbReference>
<keyword evidence="4" id="KW-0964">Secreted</keyword>
<dbReference type="InterPro" id="IPR013788">
    <property type="entry name" value="Hemocyanin/hexamerin"/>
</dbReference>
<evidence type="ECO:0000256" key="1">
    <source>
        <dbReference type="ARBA" id="ARBA00001973"/>
    </source>
</evidence>
<dbReference type="FunFam" id="2.60.40.1520:FF:000001">
    <property type="entry name" value="Hemocyanin subunit 2"/>
    <property type="match status" value="1"/>
</dbReference>
<comment type="caution">
    <text evidence="11">The sequence shown here is derived from an EMBL/GenBank/DDBJ whole genome shotgun (WGS) entry which is preliminary data.</text>
</comment>
<dbReference type="AlphaFoldDB" id="A0ABD1CC34"/>
<keyword evidence="12" id="KW-1185">Reference proteome</keyword>
<dbReference type="SUPFAM" id="SSF48056">
    <property type="entry name" value="Di-copper centre-containing domain"/>
    <property type="match status" value="1"/>
</dbReference>
<dbReference type="SUPFAM" id="SSF81296">
    <property type="entry name" value="E set domains"/>
    <property type="match status" value="1"/>
</dbReference>
<dbReference type="GO" id="GO:0046872">
    <property type="term" value="F:metal ion binding"/>
    <property type="evidence" value="ECO:0007669"/>
    <property type="project" value="UniProtKB-KW"/>
</dbReference>
<dbReference type="Pfam" id="PF03723">
    <property type="entry name" value="Hemocyanin_C"/>
    <property type="match status" value="1"/>
</dbReference>
<sequence>MTSPRDVLALLQRPLEPTFYPKDDGKTVLELPDSYLTDRYRPIGQELQSRFGDNVDVKIPVRDVRQPDIGFALAIPRRAAFSLFIQRHREIASRLIDIFLKLPDISTLIGVGSYVRDRVNVYLFQYAFTVAVQHRPDTTNVNLPSILQLFPDQFVDPSVFPKLREEGKVVTQKDRQVIDIPMNFTASDREDEQRLAYFREDIGVNMHHWHWHLVYPTSGPVEVIDKDRRGELFFYMHQQIIHRYNVERFCNLLGRTKSLHNFREPIPEAYFPKMVRSADARPFAARPQNFTLKDIDRDAEGFKFTITEMEQARDRIYAAIDAGFVEDKSGKRIPLDPKKGIDILSNLVEASDLSINPQLYGNLHIWGHLALSFCHDPENRYLEQFGIMGDLATAQRDPTFYRWHSFIDDVLVRHKDHLDPYTAQELSFPGITVSGLNVKITRKNAPPNVLLTYWQKSQVDLAAGLDFGPGGNVFASFTHLQHAPFVYNIDVNNSTSRPARGTVRIFIAPKADDRNLALKYDEWRRYVIELDKFAVSLNPGLNKLTRRSDQSTVTVAYNRTFRQIKTAQDIPNNDDLERFRFCGCGWPDHMLLPKGNTQGMAFDLFVMVSDYAGDSIGLEFDEAVNCNDSHSFCGLRDKMYPDNRSMGYPFDRKSPASVQTLQDYLGPNSNMRATDVKIKFTNTVIART</sequence>
<dbReference type="InterPro" id="IPR005203">
    <property type="entry name" value="Hemocyanin_C"/>
</dbReference>